<dbReference type="RefSeq" id="WP_090877530.1">
    <property type="nucleotide sequence ID" value="NZ_FMXQ01000006.1"/>
</dbReference>
<evidence type="ECO:0000313" key="5">
    <source>
        <dbReference type="EMBL" id="SDB40868.1"/>
    </source>
</evidence>
<evidence type="ECO:0000313" key="6">
    <source>
        <dbReference type="Proteomes" id="UP000199071"/>
    </source>
</evidence>
<protein>
    <submittedName>
        <fullName evidence="5">Protocatechuate 3,4-dioxygenase alpha subunit</fullName>
    </submittedName>
</protein>
<sequence length="195" mass="21365">MSDHGLMPSQTIGPFFAYALTPTAYDYAALAGNDLRTDDAVGQPIVVTGRVFDGGGDLVPDAMIEIWQADGEGRYPGVSEALANTRFKGFGRSETLEGIYRFSTVKPGRITGPEGSDQAPHINVGLFARGVNRRLFTRIYFEDESTNQTDAVLALVPDERRATLIARRDGTENGLPRYVLDIRLQGEDETVFFEA</sequence>
<feature type="domain" description="Intradiol ring-cleavage dioxygenases" evidence="4">
    <location>
        <begin position="47"/>
        <end position="75"/>
    </location>
</feature>
<dbReference type="GO" id="GO:0018578">
    <property type="term" value="F:protocatechuate 3,4-dioxygenase activity"/>
    <property type="evidence" value="ECO:0007669"/>
    <property type="project" value="InterPro"/>
</dbReference>
<comment type="similarity">
    <text evidence="1">Belongs to the intradiol ring-cleavage dioxygenase family.</text>
</comment>
<dbReference type="NCBIfam" id="TIGR02423">
    <property type="entry name" value="protocat_alph"/>
    <property type="match status" value="1"/>
</dbReference>
<dbReference type="STRING" id="665467.SAMN02982931_03096"/>
<dbReference type="InterPro" id="IPR000627">
    <property type="entry name" value="Intradiol_dOase_C"/>
</dbReference>
<keyword evidence="3" id="KW-0560">Oxidoreductase</keyword>
<dbReference type="CDD" id="cd03463">
    <property type="entry name" value="3_4-PCD_alpha"/>
    <property type="match status" value="1"/>
</dbReference>
<dbReference type="PANTHER" id="PTHR33711:SF9">
    <property type="entry name" value="PROTOCATECHUATE 3,4-DIOXYGENASE ALPHA CHAIN"/>
    <property type="match status" value="1"/>
</dbReference>
<name>A0A1G6D6Y0_9HYPH</name>
<dbReference type="Pfam" id="PF00775">
    <property type="entry name" value="Dioxygenase_C"/>
    <property type="match status" value="1"/>
</dbReference>
<dbReference type="Gene3D" id="2.60.130.10">
    <property type="entry name" value="Aromatic compound dioxygenase"/>
    <property type="match status" value="1"/>
</dbReference>
<dbReference type="Proteomes" id="UP000199071">
    <property type="component" value="Unassembled WGS sequence"/>
</dbReference>
<dbReference type="InterPro" id="IPR012786">
    <property type="entry name" value="Protocat_dOase_a"/>
</dbReference>
<dbReference type="OrthoDB" id="9805815at2"/>
<organism evidence="5 6">
    <name type="scientific">Bauldia litoralis</name>
    <dbReference type="NCBI Taxonomy" id="665467"/>
    <lineage>
        <taxon>Bacteria</taxon>
        <taxon>Pseudomonadati</taxon>
        <taxon>Pseudomonadota</taxon>
        <taxon>Alphaproteobacteria</taxon>
        <taxon>Hyphomicrobiales</taxon>
        <taxon>Kaistiaceae</taxon>
        <taxon>Bauldia</taxon>
    </lineage>
</organism>
<keyword evidence="2 5" id="KW-0223">Dioxygenase</keyword>
<dbReference type="PROSITE" id="PS00083">
    <property type="entry name" value="INTRADIOL_DIOXYGENAS"/>
    <property type="match status" value="1"/>
</dbReference>
<proteinExistence type="inferred from homology"/>
<dbReference type="EMBL" id="FMXQ01000006">
    <property type="protein sequence ID" value="SDB40868.1"/>
    <property type="molecule type" value="Genomic_DNA"/>
</dbReference>
<keyword evidence="6" id="KW-1185">Reference proteome</keyword>
<evidence type="ECO:0000259" key="4">
    <source>
        <dbReference type="PROSITE" id="PS00083"/>
    </source>
</evidence>
<dbReference type="SUPFAM" id="SSF49482">
    <property type="entry name" value="Aromatic compound dioxygenase"/>
    <property type="match status" value="1"/>
</dbReference>
<gene>
    <name evidence="5" type="ORF">SAMN02982931_03096</name>
</gene>
<dbReference type="InterPro" id="IPR015889">
    <property type="entry name" value="Intradiol_dOase_core"/>
</dbReference>
<evidence type="ECO:0000256" key="1">
    <source>
        <dbReference type="ARBA" id="ARBA00007825"/>
    </source>
</evidence>
<dbReference type="AlphaFoldDB" id="A0A1G6D6Y0"/>
<evidence type="ECO:0000256" key="3">
    <source>
        <dbReference type="ARBA" id="ARBA00023002"/>
    </source>
</evidence>
<evidence type="ECO:0000256" key="2">
    <source>
        <dbReference type="ARBA" id="ARBA00022964"/>
    </source>
</evidence>
<accession>A0A1G6D6Y0</accession>
<dbReference type="PANTHER" id="PTHR33711">
    <property type="entry name" value="DIOXYGENASE, PUTATIVE (AFU_ORTHOLOGUE AFUA_2G02910)-RELATED"/>
    <property type="match status" value="1"/>
</dbReference>
<reference evidence="5 6" key="1">
    <citation type="submission" date="2016-10" db="EMBL/GenBank/DDBJ databases">
        <authorList>
            <person name="de Groot N.N."/>
        </authorList>
    </citation>
    <scope>NUCLEOTIDE SEQUENCE [LARGE SCALE GENOMIC DNA]</scope>
    <source>
        <strain evidence="5 6">ATCC 35022</strain>
    </source>
</reference>
<dbReference type="GO" id="GO:0008199">
    <property type="term" value="F:ferric iron binding"/>
    <property type="evidence" value="ECO:0007669"/>
    <property type="project" value="InterPro"/>
</dbReference>
<dbReference type="InterPro" id="IPR050770">
    <property type="entry name" value="Intradiol_RC_Dioxygenase"/>
</dbReference>